<evidence type="ECO:0000256" key="4">
    <source>
        <dbReference type="ARBA" id="ARBA00022670"/>
    </source>
</evidence>
<comment type="similarity">
    <text evidence="2 9">Belongs to the peptidase M18 family.</text>
</comment>
<dbReference type="GO" id="GO:0004177">
    <property type="term" value="F:aminopeptidase activity"/>
    <property type="evidence" value="ECO:0007669"/>
    <property type="project" value="UniProtKB-KW"/>
</dbReference>
<feature type="region of interest" description="Disordered" evidence="11">
    <location>
        <begin position="211"/>
        <end position="231"/>
    </location>
</feature>
<dbReference type="PANTHER" id="PTHR28570">
    <property type="entry name" value="ASPARTYL AMINOPEPTIDASE"/>
    <property type="match status" value="1"/>
</dbReference>
<keyword evidence="4 9" id="KW-0645">Protease</keyword>
<dbReference type="PANTHER" id="PTHR28570:SF2">
    <property type="entry name" value="M18 FAMILY AMINOPEPTIDASE 1-RELATED"/>
    <property type="match status" value="1"/>
</dbReference>
<dbReference type="SUPFAM" id="SSF101821">
    <property type="entry name" value="Aminopeptidase/glucanase lid domain"/>
    <property type="match status" value="1"/>
</dbReference>
<keyword evidence="5 9" id="KW-0479">Metal-binding</keyword>
<keyword evidence="8 9" id="KW-0482">Metalloprotease</keyword>
<reference evidence="12 13" key="1">
    <citation type="submission" date="2020-01" db="EMBL/GenBank/DDBJ databases">
        <title>Genome sequence of Desulfovibrio aerotolerans DSM 16695(T).</title>
        <authorList>
            <person name="Karnachuk O."/>
            <person name="Avakyan M."/>
            <person name="Mardanov A."/>
            <person name="Kadnikov V."/>
            <person name="Ravin N."/>
        </authorList>
    </citation>
    <scope>NUCLEOTIDE SEQUENCE [LARGE SCALE GENOMIC DNA]</scope>
    <source>
        <strain evidence="12 13">DSM 16695</strain>
    </source>
</reference>
<protein>
    <recommendedName>
        <fullName evidence="10">M18 family aminopeptidase</fullName>
        <ecNumber evidence="10">3.4.11.-</ecNumber>
    </recommendedName>
</protein>
<keyword evidence="13" id="KW-1185">Reference proteome</keyword>
<evidence type="ECO:0000256" key="3">
    <source>
        <dbReference type="ARBA" id="ARBA00022438"/>
    </source>
</evidence>
<accession>A0A7C9N2F0</accession>
<dbReference type="PRINTS" id="PR00932">
    <property type="entry name" value="AMINO1PTASE"/>
</dbReference>
<dbReference type="EMBL" id="WVUD01000041">
    <property type="protein sequence ID" value="MYL84737.1"/>
    <property type="molecule type" value="Genomic_DNA"/>
</dbReference>
<dbReference type="Gene3D" id="2.30.250.10">
    <property type="entry name" value="Aminopeptidase i, Domain 2"/>
    <property type="match status" value="1"/>
</dbReference>
<evidence type="ECO:0000256" key="9">
    <source>
        <dbReference type="RuleBase" id="RU004386"/>
    </source>
</evidence>
<dbReference type="NCBIfam" id="NF002600">
    <property type="entry name" value="PRK02256.1"/>
    <property type="match status" value="1"/>
</dbReference>
<proteinExistence type="inferred from homology"/>
<gene>
    <name evidence="12" type="ORF">GTA51_16615</name>
</gene>
<evidence type="ECO:0000256" key="2">
    <source>
        <dbReference type="ARBA" id="ARBA00008290"/>
    </source>
</evidence>
<dbReference type="SUPFAM" id="SSF53187">
    <property type="entry name" value="Zn-dependent exopeptidases"/>
    <property type="match status" value="1"/>
</dbReference>
<dbReference type="InterPro" id="IPR023358">
    <property type="entry name" value="Peptidase_M18_dom2"/>
</dbReference>
<evidence type="ECO:0000256" key="5">
    <source>
        <dbReference type="ARBA" id="ARBA00022723"/>
    </source>
</evidence>
<comment type="cofactor">
    <cofactor evidence="1 10">
        <name>Zn(2+)</name>
        <dbReference type="ChEBI" id="CHEBI:29105"/>
    </cofactor>
</comment>
<dbReference type="GO" id="GO:0008237">
    <property type="term" value="F:metallopeptidase activity"/>
    <property type="evidence" value="ECO:0007669"/>
    <property type="project" value="UniProtKB-KW"/>
</dbReference>
<keyword evidence="6 9" id="KW-0378">Hydrolase</keyword>
<dbReference type="OrthoDB" id="5288740at2"/>
<name>A0A7C9N2F0_9BACT</name>
<keyword evidence="3 9" id="KW-0031">Aminopeptidase</keyword>
<organism evidence="12 13">
    <name type="scientific">Solidesulfovibrio aerotolerans</name>
    <dbReference type="NCBI Taxonomy" id="295255"/>
    <lineage>
        <taxon>Bacteria</taxon>
        <taxon>Pseudomonadati</taxon>
        <taxon>Thermodesulfobacteriota</taxon>
        <taxon>Desulfovibrionia</taxon>
        <taxon>Desulfovibrionales</taxon>
        <taxon>Desulfovibrionaceae</taxon>
        <taxon>Solidesulfovibrio</taxon>
    </lineage>
</organism>
<dbReference type="AlphaFoldDB" id="A0A7C9N2F0"/>
<dbReference type="RefSeq" id="WP_160963033.1">
    <property type="nucleotide sequence ID" value="NZ_WVUD01000041.1"/>
</dbReference>
<dbReference type="EC" id="3.4.11.-" evidence="10"/>
<dbReference type="Proteomes" id="UP000482487">
    <property type="component" value="Unassembled WGS sequence"/>
</dbReference>
<dbReference type="Gene3D" id="3.40.630.10">
    <property type="entry name" value="Zn peptidases"/>
    <property type="match status" value="1"/>
</dbReference>
<dbReference type="GO" id="GO:0005737">
    <property type="term" value="C:cytoplasm"/>
    <property type="evidence" value="ECO:0007669"/>
    <property type="project" value="UniProtKB-ARBA"/>
</dbReference>
<keyword evidence="7 9" id="KW-0862">Zinc</keyword>
<dbReference type="GO" id="GO:0006508">
    <property type="term" value="P:proteolysis"/>
    <property type="evidence" value="ECO:0007669"/>
    <property type="project" value="UniProtKB-KW"/>
</dbReference>
<evidence type="ECO:0000256" key="1">
    <source>
        <dbReference type="ARBA" id="ARBA00001947"/>
    </source>
</evidence>
<dbReference type="Pfam" id="PF02127">
    <property type="entry name" value="Peptidase_M18"/>
    <property type="match status" value="1"/>
</dbReference>
<dbReference type="GO" id="GO:0008270">
    <property type="term" value="F:zinc ion binding"/>
    <property type="evidence" value="ECO:0007669"/>
    <property type="project" value="InterPro"/>
</dbReference>
<evidence type="ECO:0000256" key="10">
    <source>
        <dbReference type="RuleBase" id="RU004387"/>
    </source>
</evidence>
<evidence type="ECO:0000256" key="11">
    <source>
        <dbReference type="SAM" id="MobiDB-lite"/>
    </source>
</evidence>
<evidence type="ECO:0000256" key="7">
    <source>
        <dbReference type="ARBA" id="ARBA00022833"/>
    </source>
</evidence>
<evidence type="ECO:0000256" key="8">
    <source>
        <dbReference type="ARBA" id="ARBA00023049"/>
    </source>
</evidence>
<evidence type="ECO:0000256" key="6">
    <source>
        <dbReference type="ARBA" id="ARBA00022801"/>
    </source>
</evidence>
<sequence length="483" mass="52337">MNDTEDTTPAAPALTIDAKNCWETYAAPHEREAMKTLADTYITFLSACKTERETVQYVEKVLADAGFAESLDGNFAGDAVFRVMKGKTVFVARKGKQPLSQGFRLLGAHCDTPRIDLKQRPLYQDCGVAQLKTHYYGGIRKHQWLARALALHGVVAKKDGSLVTVTIGEDPADPVFTIPDLLPHLAYRQVEKKLSEAFEAEKLNIIIGHSPADKPAETPDATAEAKPAQNGNGSDLIKAKVLTLLHEKYDIEEADLYSAELQAVPAGPARLVGLDGALIGGYGQDDRICVYAGLTALLDADTPEHTQIVLFWDKEEIGSEGSTGAKSRFFEYCLEDLIEAWEPGARKSRVLAAGKAVSADVHAALDPDYQDLHEKLNSALLGCGPCFCKFTGHRGKVGANDAHPEYVAWLRNLLDQAGIPWQMAELGRVDLGGGGTVAKFLAVYGMDIIDFGPAVLSMHSPFEITSVADLYAAKLAYQAFLSS</sequence>
<evidence type="ECO:0000313" key="12">
    <source>
        <dbReference type="EMBL" id="MYL84737.1"/>
    </source>
</evidence>
<evidence type="ECO:0000313" key="13">
    <source>
        <dbReference type="Proteomes" id="UP000482487"/>
    </source>
</evidence>
<dbReference type="InterPro" id="IPR001948">
    <property type="entry name" value="Peptidase_M18"/>
</dbReference>
<comment type="caution">
    <text evidence="12">The sequence shown here is derived from an EMBL/GenBank/DDBJ whole genome shotgun (WGS) entry which is preliminary data.</text>
</comment>